<feature type="compositionally biased region" description="Acidic residues" evidence="1">
    <location>
        <begin position="300"/>
        <end position="325"/>
    </location>
</feature>
<dbReference type="SUPFAM" id="SSF54495">
    <property type="entry name" value="UBC-like"/>
    <property type="match status" value="1"/>
</dbReference>
<evidence type="ECO:0000313" key="3">
    <source>
        <dbReference type="Proteomes" id="UP000887560"/>
    </source>
</evidence>
<dbReference type="WBParaSite" id="scf7180000421461.g6987">
    <property type="protein sequence ID" value="scf7180000421461.g6987"/>
    <property type="gene ID" value="scf7180000421461.g6987"/>
</dbReference>
<keyword evidence="3" id="KW-1185">Reference proteome</keyword>
<name>A0A915NWH7_9BILA</name>
<organism evidence="3 4">
    <name type="scientific">Meloidogyne floridensis</name>
    <dbReference type="NCBI Taxonomy" id="298350"/>
    <lineage>
        <taxon>Eukaryota</taxon>
        <taxon>Metazoa</taxon>
        <taxon>Ecdysozoa</taxon>
        <taxon>Nematoda</taxon>
        <taxon>Chromadorea</taxon>
        <taxon>Rhabditida</taxon>
        <taxon>Tylenchina</taxon>
        <taxon>Tylenchomorpha</taxon>
        <taxon>Tylenchoidea</taxon>
        <taxon>Meloidogynidae</taxon>
        <taxon>Meloidogyninae</taxon>
        <taxon>Meloidogyne</taxon>
    </lineage>
</organism>
<evidence type="ECO:0000256" key="1">
    <source>
        <dbReference type="SAM" id="MobiDB-lite"/>
    </source>
</evidence>
<accession>A0A915NWH7</accession>
<evidence type="ECO:0000313" key="4">
    <source>
        <dbReference type="WBParaSite" id="scf7180000421461.g6987"/>
    </source>
</evidence>
<dbReference type="Proteomes" id="UP000887560">
    <property type="component" value="Unplaced"/>
</dbReference>
<dbReference type="InterPro" id="IPR040213">
    <property type="entry name" value="GIR2-like"/>
</dbReference>
<dbReference type="InterPro" id="IPR006575">
    <property type="entry name" value="RWD_dom"/>
</dbReference>
<feature type="region of interest" description="Disordered" evidence="1">
    <location>
        <begin position="1"/>
        <end position="26"/>
    </location>
</feature>
<feature type="compositionally biased region" description="Acidic residues" evidence="1">
    <location>
        <begin position="277"/>
        <end position="286"/>
    </location>
</feature>
<dbReference type="InterPro" id="IPR016135">
    <property type="entry name" value="UBQ-conjugating_enzyme/RWD"/>
</dbReference>
<reference evidence="4" key="1">
    <citation type="submission" date="2022-11" db="UniProtKB">
        <authorList>
            <consortium name="WormBaseParasite"/>
        </authorList>
    </citation>
    <scope>IDENTIFICATION</scope>
</reference>
<evidence type="ECO:0000259" key="2">
    <source>
        <dbReference type="PROSITE" id="PS50908"/>
    </source>
</evidence>
<feature type="compositionally biased region" description="Polar residues" evidence="1">
    <location>
        <begin position="1"/>
        <end position="11"/>
    </location>
</feature>
<dbReference type="Gene3D" id="3.10.110.10">
    <property type="entry name" value="Ubiquitin Conjugating Enzyme"/>
    <property type="match status" value="1"/>
</dbReference>
<feature type="domain" description="RWD" evidence="2">
    <location>
        <begin position="93"/>
        <end position="210"/>
    </location>
</feature>
<dbReference type="AlphaFoldDB" id="A0A915NWH7"/>
<dbReference type="PANTHER" id="PTHR12292">
    <property type="entry name" value="RWD DOMAIN-CONTAINING PROTEIN"/>
    <property type="match status" value="1"/>
</dbReference>
<dbReference type="Pfam" id="PF05773">
    <property type="entry name" value="RWD"/>
    <property type="match status" value="1"/>
</dbReference>
<feature type="region of interest" description="Disordered" evidence="1">
    <location>
        <begin position="272"/>
        <end position="325"/>
    </location>
</feature>
<dbReference type="PROSITE" id="PS50908">
    <property type="entry name" value="RWD"/>
    <property type="match status" value="1"/>
</dbReference>
<sequence length="325" mass="37057">MNSEASPTKSCESVGASEFSHGSEESFGAHKFSLDSEAPKDSQKLQMTQNRPEPNFSIIYIFIFFRKDLKKQLVKYSINIFKNMGEYEEIQLQELEALESMYPTEIQILCRDYPNIKIHVELCIDSSEFTDLFGRELVTFTASLPELYPIQKGPKIDLTELTTDEDENEIEEDEKIKLLITKDLLINACTTHSEELANIAREEQEKAETEALAKFDGTRVTVESFNKWQEAFLEEMRVKKGQETKEIQSGNRSTGKQQFLADKSLGISDLQFLNMPEQEDVKEDSEERGGGGVAAIDQSLFEDDLDISDEETSDDEYEPEDDDES</sequence>
<protein>
    <submittedName>
        <fullName evidence="4">RWD domain-containing protein</fullName>
    </submittedName>
</protein>
<proteinExistence type="predicted"/>